<keyword evidence="3" id="KW-1185">Reference proteome</keyword>
<dbReference type="Proteomes" id="UP001225356">
    <property type="component" value="Unassembled WGS sequence"/>
</dbReference>
<dbReference type="EMBL" id="JAUSQU010000003">
    <property type="protein sequence ID" value="MDP9850357.1"/>
    <property type="molecule type" value="Genomic_DNA"/>
</dbReference>
<evidence type="ECO:0000313" key="2">
    <source>
        <dbReference type="EMBL" id="MDP9850357.1"/>
    </source>
</evidence>
<feature type="compositionally biased region" description="Basic and acidic residues" evidence="1">
    <location>
        <begin position="609"/>
        <end position="621"/>
    </location>
</feature>
<accession>A0ABT9QUD2</accession>
<dbReference type="InterPro" id="IPR036375">
    <property type="entry name" value="Hemopexin-like_dom_sf"/>
</dbReference>
<reference evidence="2 3" key="1">
    <citation type="submission" date="2023-07" db="EMBL/GenBank/DDBJ databases">
        <title>Sequencing the genomes of 1000 actinobacteria strains.</title>
        <authorList>
            <person name="Klenk H.-P."/>
        </authorList>
    </citation>
    <scope>NUCLEOTIDE SEQUENCE [LARGE SCALE GENOMIC DNA]</scope>
    <source>
        <strain evidence="2 3">DSM 46740</strain>
    </source>
</reference>
<sequence>MGPPGPGQEARTMGFIRSKTTGFTAIIPTTDNPWRALFLRDDRVAQINQTALVSEGLLTAAYSPALSSLPEPFASCSDAAFSMTNPDGVQRTVFIAGDMCLEWAWGVGAKYTGPVTGLPNFGSYLPAAFRSDVDVVMGLPGVNPTYTLLIKGDQATIITSGQGASTPGPLSGLREAGWKKLTAPMNGDFDHAVMLPTADGSYQTLFIKGESAMRFDWSKGPTTTGTYAQVLAGLGALPAAHKNLRLPPTGRFRGTSGIWTVDLRVDLAGALPVVSGDIFATSNGAEVYQNSFVLDGTQAVALPSATALSIPGTVSFAFPNWMSRVAVSADKLAPGGTATVTVSAADGSGLTFVCFYTSRFLRSIDWEIDYLAGTELPTQYATTQDPRPPGLAKKIITVQAAYAEAGIEVRTAGVPNQVALTGAGANSAWSDAELHAAMVANFSLHRDAQQWKLWTLIANRHETNGAVDGCDGIMFDWAGTGLADDFQRQGMAIFYDTAREAGYVGRREGLFSYIHEIGHALNIHHSWQKQPESTRGPQGGMADLSFMNYAENYPAGPTATAQQREAAFYAAFAWTFTANELRHLRHGFYYNVVPGGYAWGVGTAHTVAQHDADSPGHRPALDDSDLPVQRGPLTTSVPLADPTPPAPSQSGLRLDLSGSGAFSHGEPVTVQIRLSLDGTLPQAEATPNLSPGSDNLTILITDPAADTRLFQPLARRCGSQERVTLDATTPALYESAYIGYGAAGLTFTQPGTYRLQARYTAPDGSVIASPDHTIAVNAPVDDADKAAGDLLIGDQQGTLLALRGSDAPQLADGNAALDTLITDHPDHPLAVYALMAKGTNAGRDFLTLTPEGIDVRAADTDTSITQLSTVVETTLDPGTDAGVDNITLNETMRTLARAHADGGDIKQADAVLDQLVEVFADKGVPETVLATIAEQAEATRTQLHDQA</sequence>
<comment type="caution">
    <text evidence="2">The sequence shown here is derived from an EMBL/GenBank/DDBJ whole genome shotgun (WGS) entry which is preliminary data.</text>
</comment>
<dbReference type="Gene3D" id="2.110.10.10">
    <property type="entry name" value="Hemopexin-like domain"/>
    <property type="match status" value="1"/>
</dbReference>
<feature type="region of interest" description="Disordered" evidence="1">
    <location>
        <begin position="609"/>
        <end position="658"/>
    </location>
</feature>
<gene>
    <name evidence="2" type="ORF">J2853_009653</name>
</gene>
<evidence type="ECO:0000313" key="3">
    <source>
        <dbReference type="Proteomes" id="UP001225356"/>
    </source>
</evidence>
<organism evidence="2 3">
    <name type="scientific">Streptosporangium lutulentum</name>
    <dbReference type="NCBI Taxonomy" id="1461250"/>
    <lineage>
        <taxon>Bacteria</taxon>
        <taxon>Bacillati</taxon>
        <taxon>Actinomycetota</taxon>
        <taxon>Actinomycetes</taxon>
        <taxon>Streptosporangiales</taxon>
        <taxon>Streptosporangiaceae</taxon>
        <taxon>Streptosporangium</taxon>
    </lineage>
</organism>
<proteinExistence type="predicted"/>
<name>A0ABT9QUD2_9ACTN</name>
<evidence type="ECO:0000256" key="1">
    <source>
        <dbReference type="SAM" id="MobiDB-lite"/>
    </source>
</evidence>
<dbReference type="RefSeq" id="WP_307569332.1">
    <property type="nucleotide sequence ID" value="NZ_JAUSQU010000003.1"/>
</dbReference>
<dbReference type="SUPFAM" id="SSF55486">
    <property type="entry name" value="Metalloproteases ('zincins'), catalytic domain"/>
    <property type="match status" value="1"/>
</dbReference>
<protein>
    <submittedName>
        <fullName evidence="2">Uncharacterized protein</fullName>
    </submittedName>
</protein>